<feature type="binding site" evidence="6">
    <location>
        <position position="227"/>
    </location>
    <ligand>
        <name>AMP</name>
        <dbReference type="ChEBI" id="CHEBI:456215"/>
    </ligand>
</feature>
<keyword evidence="4 6" id="KW-0520">NAD</keyword>
<evidence type="ECO:0000256" key="6">
    <source>
        <dbReference type="HAMAP-Rule" id="MF_01965"/>
    </source>
</evidence>
<evidence type="ECO:0000256" key="1">
    <source>
        <dbReference type="ARBA" id="ARBA00022741"/>
    </source>
</evidence>
<dbReference type="Proteomes" id="UP001500657">
    <property type="component" value="Unassembled WGS sequence"/>
</dbReference>
<dbReference type="EC" id="4.2.1.136" evidence="6"/>
<organism evidence="8 9">
    <name type="scientific">Rhodanobacter caeni</name>
    <dbReference type="NCBI Taxonomy" id="657654"/>
    <lineage>
        <taxon>Bacteria</taxon>
        <taxon>Pseudomonadati</taxon>
        <taxon>Pseudomonadota</taxon>
        <taxon>Gammaproteobacteria</taxon>
        <taxon>Lysobacterales</taxon>
        <taxon>Rhodanobacteraceae</taxon>
        <taxon>Rhodanobacter</taxon>
    </lineage>
</organism>
<sequence length="288" mass="29150">MSVRTKAVRLTEKLLRTMPLPAPGDDKEERGRALVIGGSRQVPGAVLLAATAALRAGAGKLQVATARDAATALAVATPEALVMGLAVNRQGEIARGSAALDRAVKGCDAVLLGSGMRPSAAAAALVRGVVRQAQATVVLDAGALSPALRAAAGKPYILTPHAGEMAMLTGAEKSAVERGPENFALDYARRMRSVLVLKGASTFIAAPDGALWVYRSQCPGLGTSGSGDVLAGLITGLAARGADARQAALWGVLLHGTAGRQVARSVGSLGFLAREIATGVPGLLDRLA</sequence>
<comment type="subunit">
    <text evidence="6">Homotetramer.</text>
</comment>
<dbReference type="Gene3D" id="3.40.1190.20">
    <property type="match status" value="1"/>
</dbReference>
<keyword evidence="3 6" id="KW-0521">NADP</keyword>
<dbReference type="HAMAP" id="MF_01965">
    <property type="entry name" value="NADHX_dehydratase"/>
    <property type="match status" value="1"/>
</dbReference>
<keyword evidence="9" id="KW-1185">Reference proteome</keyword>
<dbReference type="PANTHER" id="PTHR12592:SF0">
    <property type="entry name" value="ATP-DEPENDENT (S)-NAD(P)H-HYDRATE DEHYDRATASE"/>
    <property type="match status" value="1"/>
</dbReference>
<protein>
    <recommendedName>
        <fullName evidence="6">ADP-dependent (S)-NAD(P)H-hydrate dehydratase</fullName>
        <ecNumber evidence="6">4.2.1.136</ecNumber>
    </recommendedName>
    <alternativeName>
        <fullName evidence="6">ADP-dependent NAD(P)HX dehydratase</fullName>
    </alternativeName>
</protein>
<comment type="cofactor">
    <cofactor evidence="6">
        <name>Mg(2+)</name>
        <dbReference type="ChEBI" id="CHEBI:18420"/>
    </cofactor>
</comment>
<reference evidence="9" key="1">
    <citation type="journal article" date="2019" name="Int. J. Syst. Evol. Microbiol.">
        <title>The Global Catalogue of Microorganisms (GCM) 10K type strain sequencing project: providing services to taxonomists for standard genome sequencing and annotation.</title>
        <authorList>
            <consortium name="The Broad Institute Genomics Platform"/>
            <consortium name="The Broad Institute Genome Sequencing Center for Infectious Disease"/>
            <person name="Wu L."/>
            <person name="Ma J."/>
        </authorList>
    </citation>
    <scope>NUCLEOTIDE SEQUENCE [LARGE SCALE GENOMIC DNA]</scope>
    <source>
        <strain evidence="9">JCM 16242</strain>
    </source>
</reference>
<evidence type="ECO:0000259" key="7">
    <source>
        <dbReference type="PROSITE" id="PS51383"/>
    </source>
</evidence>
<evidence type="ECO:0000256" key="5">
    <source>
        <dbReference type="ARBA" id="ARBA00023239"/>
    </source>
</evidence>
<evidence type="ECO:0000256" key="4">
    <source>
        <dbReference type="ARBA" id="ARBA00023027"/>
    </source>
</evidence>
<dbReference type="CDD" id="cd01171">
    <property type="entry name" value="YXKO-related"/>
    <property type="match status" value="1"/>
</dbReference>
<dbReference type="RefSeq" id="WP_343879546.1">
    <property type="nucleotide sequence ID" value="NZ_BAAAFO010000001.1"/>
</dbReference>
<gene>
    <name evidence="6" type="primary">nnrD</name>
    <name evidence="8" type="ORF">GCM10009126_03390</name>
</gene>
<comment type="catalytic activity">
    <reaction evidence="6">
        <text>(6S)-NADHX + ADP = AMP + phosphate + NADH + H(+)</text>
        <dbReference type="Rhea" id="RHEA:32223"/>
        <dbReference type="ChEBI" id="CHEBI:15378"/>
        <dbReference type="ChEBI" id="CHEBI:43474"/>
        <dbReference type="ChEBI" id="CHEBI:57945"/>
        <dbReference type="ChEBI" id="CHEBI:64074"/>
        <dbReference type="ChEBI" id="CHEBI:456215"/>
        <dbReference type="ChEBI" id="CHEBI:456216"/>
        <dbReference type="EC" id="4.2.1.136"/>
    </reaction>
</comment>
<feature type="domain" description="YjeF C-terminal" evidence="7">
    <location>
        <begin position="10"/>
        <end position="287"/>
    </location>
</feature>
<comment type="caution">
    <text evidence="8">The sequence shown here is derived from an EMBL/GenBank/DDBJ whole genome shotgun (WGS) entry which is preliminary data.</text>
</comment>
<evidence type="ECO:0000256" key="3">
    <source>
        <dbReference type="ARBA" id="ARBA00022857"/>
    </source>
</evidence>
<feature type="binding site" evidence="6">
    <location>
        <begin position="198"/>
        <end position="202"/>
    </location>
    <ligand>
        <name>AMP</name>
        <dbReference type="ChEBI" id="CHEBI:456215"/>
    </ligand>
</feature>
<accession>A0ABP3DTZ9</accession>
<dbReference type="PANTHER" id="PTHR12592">
    <property type="entry name" value="ATP-DEPENDENT (S)-NAD(P)H-HYDRATE DEHYDRATASE FAMILY MEMBER"/>
    <property type="match status" value="1"/>
</dbReference>
<keyword evidence="5 6" id="KW-0456">Lyase</keyword>
<feature type="binding site" evidence="6">
    <location>
        <position position="115"/>
    </location>
    <ligand>
        <name>(6S)-NADPHX</name>
        <dbReference type="ChEBI" id="CHEBI:64076"/>
    </ligand>
</feature>
<proteinExistence type="inferred from homology"/>
<dbReference type="InterPro" id="IPR029056">
    <property type="entry name" value="Ribokinase-like"/>
</dbReference>
<evidence type="ECO:0000313" key="8">
    <source>
        <dbReference type="EMBL" id="GAA0241093.1"/>
    </source>
</evidence>
<keyword evidence="2 6" id="KW-0067">ATP-binding</keyword>
<dbReference type="EMBL" id="BAAAFO010000001">
    <property type="protein sequence ID" value="GAA0241093.1"/>
    <property type="molecule type" value="Genomic_DNA"/>
</dbReference>
<comment type="similarity">
    <text evidence="6">Belongs to the NnrD/CARKD family.</text>
</comment>
<comment type="function">
    <text evidence="6">Catalyzes the dehydration of the S-form of NAD(P)HX at the expense of ADP, which is converted to AMP. Together with NAD(P)HX epimerase, which catalyzes the epimerization of the S- and R-forms, the enzyme allows the repair of both epimers of NAD(P)HX, a damaged form of NAD(P)H that is a result of enzymatic or heat-dependent hydration.</text>
</comment>
<dbReference type="Pfam" id="PF01256">
    <property type="entry name" value="Carb_kinase"/>
    <property type="match status" value="1"/>
</dbReference>
<feature type="binding site" evidence="6">
    <location>
        <position position="161"/>
    </location>
    <ligand>
        <name>(6S)-NADPHX</name>
        <dbReference type="ChEBI" id="CHEBI:64076"/>
    </ligand>
</feature>
<feature type="binding site" evidence="6">
    <location>
        <position position="45"/>
    </location>
    <ligand>
        <name>(6S)-NADPHX</name>
        <dbReference type="ChEBI" id="CHEBI:64076"/>
    </ligand>
</feature>
<evidence type="ECO:0000256" key="2">
    <source>
        <dbReference type="ARBA" id="ARBA00022840"/>
    </source>
</evidence>
<name>A0ABP3DTZ9_9GAMM</name>
<feature type="binding site" evidence="6">
    <location>
        <position position="228"/>
    </location>
    <ligand>
        <name>(6S)-NADPHX</name>
        <dbReference type="ChEBI" id="CHEBI:64076"/>
    </ligand>
</feature>
<dbReference type="SUPFAM" id="SSF53613">
    <property type="entry name" value="Ribokinase-like"/>
    <property type="match status" value="1"/>
</dbReference>
<dbReference type="NCBIfam" id="TIGR00196">
    <property type="entry name" value="yjeF_cterm"/>
    <property type="match status" value="1"/>
</dbReference>
<dbReference type="PROSITE" id="PS51383">
    <property type="entry name" value="YJEF_C_3"/>
    <property type="match status" value="1"/>
</dbReference>
<comment type="catalytic activity">
    <reaction evidence="6">
        <text>(6S)-NADPHX + ADP = AMP + phosphate + NADPH + H(+)</text>
        <dbReference type="Rhea" id="RHEA:32235"/>
        <dbReference type="ChEBI" id="CHEBI:15378"/>
        <dbReference type="ChEBI" id="CHEBI:43474"/>
        <dbReference type="ChEBI" id="CHEBI:57783"/>
        <dbReference type="ChEBI" id="CHEBI:64076"/>
        <dbReference type="ChEBI" id="CHEBI:456215"/>
        <dbReference type="ChEBI" id="CHEBI:456216"/>
        <dbReference type="EC" id="4.2.1.136"/>
    </reaction>
</comment>
<evidence type="ECO:0000313" key="9">
    <source>
        <dbReference type="Proteomes" id="UP001500657"/>
    </source>
</evidence>
<keyword evidence="1 6" id="KW-0547">Nucleotide-binding</keyword>
<dbReference type="InterPro" id="IPR000631">
    <property type="entry name" value="CARKD"/>
</dbReference>